<evidence type="ECO:0000256" key="5">
    <source>
        <dbReference type="ARBA" id="ARBA00023136"/>
    </source>
</evidence>
<dbReference type="GO" id="GO:0046872">
    <property type="term" value="F:metal ion binding"/>
    <property type="evidence" value="ECO:0007669"/>
    <property type="project" value="UniProtKB-KW"/>
</dbReference>
<feature type="transmembrane region" description="Helical" evidence="7">
    <location>
        <begin position="7"/>
        <end position="27"/>
    </location>
</feature>
<name>A0A3N4JVA2_9PEZI</name>
<feature type="transmembrane region" description="Helical" evidence="7">
    <location>
        <begin position="89"/>
        <end position="108"/>
    </location>
</feature>
<keyword evidence="4 7" id="KW-1133">Transmembrane helix</keyword>
<reference evidence="8 9" key="1">
    <citation type="journal article" date="2018" name="Nat. Ecol. Evol.">
        <title>Pezizomycetes genomes reveal the molecular basis of ectomycorrhizal truffle lifestyle.</title>
        <authorList>
            <person name="Murat C."/>
            <person name="Payen T."/>
            <person name="Noel B."/>
            <person name="Kuo A."/>
            <person name="Morin E."/>
            <person name="Chen J."/>
            <person name="Kohler A."/>
            <person name="Krizsan K."/>
            <person name="Balestrini R."/>
            <person name="Da Silva C."/>
            <person name="Montanini B."/>
            <person name="Hainaut M."/>
            <person name="Levati E."/>
            <person name="Barry K.W."/>
            <person name="Belfiori B."/>
            <person name="Cichocki N."/>
            <person name="Clum A."/>
            <person name="Dockter R.B."/>
            <person name="Fauchery L."/>
            <person name="Guy J."/>
            <person name="Iotti M."/>
            <person name="Le Tacon F."/>
            <person name="Lindquist E.A."/>
            <person name="Lipzen A."/>
            <person name="Malagnac F."/>
            <person name="Mello A."/>
            <person name="Molinier V."/>
            <person name="Miyauchi S."/>
            <person name="Poulain J."/>
            <person name="Riccioni C."/>
            <person name="Rubini A."/>
            <person name="Sitrit Y."/>
            <person name="Splivallo R."/>
            <person name="Traeger S."/>
            <person name="Wang M."/>
            <person name="Zifcakova L."/>
            <person name="Wipf D."/>
            <person name="Zambonelli A."/>
            <person name="Paolocci F."/>
            <person name="Nowrousian M."/>
            <person name="Ottonello S."/>
            <person name="Baldrian P."/>
            <person name="Spatafora J.W."/>
            <person name="Henrissat B."/>
            <person name="Nagy L.G."/>
            <person name="Aury J.M."/>
            <person name="Wincker P."/>
            <person name="Grigoriev I.V."/>
            <person name="Bonfante P."/>
            <person name="Martin F.M."/>
        </authorList>
    </citation>
    <scope>NUCLEOTIDE SEQUENCE [LARGE SCALE GENOMIC DNA]</scope>
    <source>
        <strain evidence="8 9">120613-1</strain>
    </source>
</reference>
<comment type="similarity">
    <text evidence="2">Belongs to the ADIPOR family.</text>
</comment>
<feature type="transmembrane region" description="Helical" evidence="7">
    <location>
        <begin position="120"/>
        <end position="140"/>
    </location>
</feature>
<proteinExistence type="inferred from homology"/>
<evidence type="ECO:0000256" key="3">
    <source>
        <dbReference type="ARBA" id="ARBA00022692"/>
    </source>
</evidence>
<keyword evidence="9" id="KW-1185">Reference proteome</keyword>
<feature type="binding site" evidence="6">
    <location>
        <position position="180"/>
    </location>
    <ligand>
        <name>Zn(2+)</name>
        <dbReference type="ChEBI" id="CHEBI:29105"/>
    </ligand>
</feature>
<evidence type="ECO:0000256" key="6">
    <source>
        <dbReference type="PIRSR" id="PIRSR604254-1"/>
    </source>
</evidence>
<sequence>MKQVLFSVNIHSHISGALIFIFLPYSTVSQEDLLVFSFFSFGVAVCFLLSANPRVSAITLQFNFLGIIILMWGSAIPTIYYGFYCDVGLQKNTTILSLNCFIITILPNFRGPTFRTYRDLMFSCLGFSIIFPVSHGVQLYGLEIQEKRMVTLNLFGVASYAPRVLERFFPRKHDIYGSSHQILHVMVVLAGLAHMTGLLSAFDYLHSQAVPCGWTGWY</sequence>
<dbReference type="OrthoDB" id="529367at2759"/>
<gene>
    <name evidence="8" type="ORF">L873DRAFT_1880924</name>
</gene>
<organism evidence="8 9">
    <name type="scientific">Choiromyces venosus 120613-1</name>
    <dbReference type="NCBI Taxonomy" id="1336337"/>
    <lineage>
        <taxon>Eukaryota</taxon>
        <taxon>Fungi</taxon>
        <taxon>Dikarya</taxon>
        <taxon>Ascomycota</taxon>
        <taxon>Pezizomycotina</taxon>
        <taxon>Pezizomycetes</taxon>
        <taxon>Pezizales</taxon>
        <taxon>Tuberaceae</taxon>
        <taxon>Choiromyces</taxon>
    </lineage>
</organism>
<dbReference type="PANTHER" id="PTHR20855:SF52">
    <property type="entry name" value="ADIPONECTIN RECEPTOR PROTEIN"/>
    <property type="match status" value="1"/>
</dbReference>
<dbReference type="STRING" id="1336337.A0A3N4JVA2"/>
<keyword evidence="6" id="KW-0479">Metal-binding</keyword>
<feature type="transmembrane region" description="Helical" evidence="7">
    <location>
        <begin position="33"/>
        <end position="50"/>
    </location>
</feature>
<evidence type="ECO:0000256" key="7">
    <source>
        <dbReference type="SAM" id="Phobius"/>
    </source>
</evidence>
<feature type="transmembrane region" description="Helical" evidence="7">
    <location>
        <begin position="182"/>
        <end position="202"/>
    </location>
</feature>
<keyword evidence="5 7" id="KW-0472">Membrane</keyword>
<dbReference type="EMBL" id="ML120369">
    <property type="protein sequence ID" value="RPB02137.1"/>
    <property type="molecule type" value="Genomic_DNA"/>
</dbReference>
<keyword evidence="6" id="KW-0862">Zinc</keyword>
<dbReference type="AlphaFoldDB" id="A0A3N4JVA2"/>
<evidence type="ECO:0000256" key="1">
    <source>
        <dbReference type="ARBA" id="ARBA00004141"/>
    </source>
</evidence>
<evidence type="ECO:0000313" key="9">
    <source>
        <dbReference type="Proteomes" id="UP000276215"/>
    </source>
</evidence>
<keyword evidence="3 7" id="KW-0812">Transmembrane</keyword>
<feature type="transmembrane region" description="Helical" evidence="7">
    <location>
        <begin position="62"/>
        <end position="83"/>
    </location>
</feature>
<dbReference type="InterPro" id="IPR004254">
    <property type="entry name" value="AdipoR/HlyIII-related"/>
</dbReference>
<dbReference type="GO" id="GO:0016020">
    <property type="term" value="C:membrane"/>
    <property type="evidence" value="ECO:0007669"/>
    <property type="project" value="UniProtKB-SubCell"/>
</dbReference>
<dbReference type="GO" id="GO:0038023">
    <property type="term" value="F:signaling receptor activity"/>
    <property type="evidence" value="ECO:0007669"/>
    <property type="project" value="TreeGrafter"/>
</dbReference>
<accession>A0A3N4JVA2</accession>
<dbReference type="Pfam" id="PF03006">
    <property type="entry name" value="HlyIII"/>
    <property type="match status" value="1"/>
</dbReference>
<evidence type="ECO:0000313" key="8">
    <source>
        <dbReference type="EMBL" id="RPB02137.1"/>
    </source>
</evidence>
<dbReference type="GO" id="GO:0006882">
    <property type="term" value="P:intracellular zinc ion homeostasis"/>
    <property type="evidence" value="ECO:0007669"/>
    <property type="project" value="TreeGrafter"/>
</dbReference>
<feature type="binding site" evidence="6">
    <location>
        <position position="184"/>
    </location>
    <ligand>
        <name>Zn(2+)</name>
        <dbReference type="ChEBI" id="CHEBI:29105"/>
    </ligand>
</feature>
<comment type="subcellular location">
    <subcellularLocation>
        <location evidence="1">Membrane</location>
        <topology evidence="1">Multi-pass membrane protein</topology>
    </subcellularLocation>
</comment>
<protein>
    <recommendedName>
        <fullName evidence="10">Hly-III related protein</fullName>
    </recommendedName>
</protein>
<evidence type="ECO:0008006" key="10">
    <source>
        <dbReference type="Google" id="ProtNLM"/>
    </source>
</evidence>
<evidence type="ECO:0000256" key="4">
    <source>
        <dbReference type="ARBA" id="ARBA00022989"/>
    </source>
</evidence>
<dbReference type="PANTHER" id="PTHR20855">
    <property type="entry name" value="ADIPOR/PROGESTIN RECEPTOR-RELATED"/>
    <property type="match status" value="1"/>
</dbReference>
<dbReference type="Proteomes" id="UP000276215">
    <property type="component" value="Unassembled WGS sequence"/>
</dbReference>
<evidence type="ECO:0000256" key="2">
    <source>
        <dbReference type="ARBA" id="ARBA00007018"/>
    </source>
</evidence>